<keyword evidence="1" id="KW-0472">Membrane</keyword>
<keyword evidence="3" id="KW-1185">Reference proteome</keyword>
<protein>
    <submittedName>
        <fullName evidence="2">Uncharacterized protein</fullName>
    </submittedName>
</protein>
<keyword evidence="1" id="KW-1133">Transmembrane helix</keyword>
<reference evidence="2 3" key="1">
    <citation type="journal article" date="2018" name="Front. Plant Sci.">
        <title>Red Clover (Trifolium pratense) and Zigzag Clover (T. medium) - A Picture of Genomic Similarities and Differences.</title>
        <authorList>
            <person name="Dluhosova J."/>
            <person name="Istvanek J."/>
            <person name="Nedelnik J."/>
            <person name="Repkova J."/>
        </authorList>
    </citation>
    <scope>NUCLEOTIDE SEQUENCE [LARGE SCALE GENOMIC DNA]</scope>
    <source>
        <strain evidence="3">cv. 10/8</strain>
        <tissue evidence="2">Leaf</tissue>
    </source>
</reference>
<sequence length="66" mass="7065">MCDSGGVLFRGSGGVLGAETATAATCGVVRSRLLSSRVFFVLLPLILLFVLIFFLYHSVLILGEFI</sequence>
<dbReference type="AlphaFoldDB" id="A0A392QB05"/>
<dbReference type="EMBL" id="LXQA010123086">
    <property type="protein sequence ID" value="MCI21059.1"/>
    <property type="molecule type" value="Genomic_DNA"/>
</dbReference>
<dbReference type="Proteomes" id="UP000265520">
    <property type="component" value="Unassembled WGS sequence"/>
</dbReference>
<evidence type="ECO:0000313" key="2">
    <source>
        <dbReference type="EMBL" id="MCI21059.1"/>
    </source>
</evidence>
<evidence type="ECO:0000313" key="3">
    <source>
        <dbReference type="Proteomes" id="UP000265520"/>
    </source>
</evidence>
<feature type="transmembrane region" description="Helical" evidence="1">
    <location>
        <begin position="38"/>
        <end position="62"/>
    </location>
</feature>
<proteinExistence type="predicted"/>
<name>A0A392QB05_9FABA</name>
<accession>A0A392QB05</accession>
<comment type="caution">
    <text evidence="2">The sequence shown here is derived from an EMBL/GenBank/DDBJ whole genome shotgun (WGS) entry which is preliminary data.</text>
</comment>
<evidence type="ECO:0000256" key="1">
    <source>
        <dbReference type="SAM" id="Phobius"/>
    </source>
</evidence>
<keyword evidence="1" id="KW-0812">Transmembrane</keyword>
<organism evidence="2 3">
    <name type="scientific">Trifolium medium</name>
    <dbReference type="NCBI Taxonomy" id="97028"/>
    <lineage>
        <taxon>Eukaryota</taxon>
        <taxon>Viridiplantae</taxon>
        <taxon>Streptophyta</taxon>
        <taxon>Embryophyta</taxon>
        <taxon>Tracheophyta</taxon>
        <taxon>Spermatophyta</taxon>
        <taxon>Magnoliopsida</taxon>
        <taxon>eudicotyledons</taxon>
        <taxon>Gunneridae</taxon>
        <taxon>Pentapetalae</taxon>
        <taxon>rosids</taxon>
        <taxon>fabids</taxon>
        <taxon>Fabales</taxon>
        <taxon>Fabaceae</taxon>
        <taxon>Papilionoideae</taxon>
        <taxon>50 kb inversion clade</taxon>
        <taxon>NPAAA clade</taxon>
        <taxon>Hologalegina</taxon>
        <taxon>IRL clade</taxon>
        <taxon>Trifolieae</taxon>
        <taxon>Trifolium</taxon>
    </lineage>
</organism>